<dbReference type="InterPro" id="IPR050109">
    <property type="entry name" value="HTH-type_TetR-like_transc_reg"/>
</dbReference>
<dbReference type="InterPro" id="IPR001647">
    <property type="entry name" value="HTH_TetR"/>
</dbReference>
<dbReference type="InterPro" id="IPR049445">
    <property type="entry name" value="TetR_SbtR-like_C"/>
</dbReference>
<accession>A0ABW3FLV0</accession>
<evidence type="ECO:0000313" key="6">
    <source>
        <dbReference type="EMBL" id="MFD0918225.1"/>
    </source>
</evidence>
<evidence type="ECO:0000256" key="1">
    <source>
        <dbReference type="ARBA" id="ARBA00023015"/>
    </source>
</evidence>
<dbReference type="PRINTS" id="PR00455">
    <property type="entry name" value="HTHTETR"/>
</dbReference>
<reference evidence="7" key="1">
    <citation type="journal article" date="2019" name="Int. J. Syst. Evol. Microbiol.">
        <title>The Global Catalogue of Microorganisms (GCM) 10K type strain sequencing project: providing services to taxonomists for standard genome sequencing and annotation.</title>
        <authorList>
            <consortium name="The Broad Institute Genomics Platform"/>
            <consortium name="The Broad Institute Genome Sequencing Center for Infectious Disease"/>
            <person name="Wu L."/>
            <person name="Ma J."/>
        </authorList>
    </citation>
    <scope>NUCLEOTIDE SEQUENCE [LARGE SCALE GENOMIC DNA]</scope>
    <source>
        <strain evidence="7">CCUG 56401</strain>
    </source>
</reference>
<organism evidence="6 7">
    <name type="scientific">Saccharopolyspora rosea</name>
    <dbReference type="NCBI Taxonomy" id="524884"/>
    <lineage>
        <taxon>Bacteria</taxon>
        <taxon>Bacillati</taxon>
        <taxon>Actinomycetota</taxon>
        <taxon>Actinomycetes</taxon>
        <taxon>Pseudonocardiales</taxon>
        <taxon>Pseudonocardiaceae</taxon>
        <taxon>Saccharopolyspora</taxon>
    </lineage>
</organism>
<proteinExistence type="predicted"/>
<keyword evidence="3" id="KW-0804">Transcription</keyword>
<dbReference type="PROSITE" id="PS50977">
    <property type="entry name" value="HTH_TETR_2"/>
    <property type="match status" value="1"/>
</dbReference>
<keyword evidence="2 4" id="KW-0238">DNA-binding</keyword>
<protein>
    <submittedName>
        <fullName evidence="6">TetR/AcrR family transcriptional regulator</fullName>
    </submittedName>
</protein>
<evidence type="ECO:0000256" key="3">
    <source>
        <dbReference type="ARBA" id="ARBA00023163"/>
    </source>
</evidence>
<evidence type="ECO:0000256" key="4">
    <source>
        <dbReference type="PROSITE-ProRule" id="PRU00335"/>
    </source>
</evidence>
<dbReference type="InterPro" id="IPR036271">
    <property type="entry name" value="Tet_transcr_reg_TetR-rel_C_sf"/>
</dbReference>
<feature type="domain" description="HTH tetR-type" evidence="5">
    <location>
        <begin position="8"/>
        <end position="67"/>
    </location>
</feature>
<dbReference type="PANTHER" id="PTHR30055:SF234">
    <property type="entry name" value="HTH-TYPE TRANSCRIPTIONAL REGULATOR BETI"/>
    <property type="match status" value="1"/>
</dbReference>
<dbReference type="Proteomes" id="UP001597018">
    <property type="component" value="Unassembled WGS sequence"/>
</dbReference>
<keyword evidence="7" id="KW-1185">Reference proteome</keyword>
<dbReference type="Pfam" id="PF00440">
    <property type="entry name" value="TetR_N"/>
    <property type="match status" value="1"/>
</dbReference>
<name>A0ABW3FLV0_9PSEU</name>
<evidence type="ECO:0000313" key="7">
    <source>
        <dbReference type="Proteomes" id="UP001597018"/>
    </source>
</evidence>
<dbReference type="InterPro" id="IPR009057">
    <property type="entry name" value="Homeodomain-like_sf"/>
</dbReference>
<dbReference type="Gene3D" id="1.10.357.10">
    <property type="entry name" value="Tetracycline Repressor, domain 2"/>
    <property type="match status" value="1"/>
</dbReference>
<dbReference type="PANTHER" id="PTHR30055">
    <property type="entry name" value="HTH-TYPE TRANSCRIPTIONAL REGULATOR RUTR"/>
    <property type="match status" value="1"/>
</dbReference>
<sequence>MPTSNRSARYDDQVIAAARDVFATQGFGAPMSEVARRAGVGVASIYRRYPSKQQLVEQVRTALFQLIISEAEAARADEPDPWRALIRFMSRCMREGTGIGTVLPTWDEPHTYSAEFRGLQARMAEVTEELVVAAQKSGDLREDVGFTDILLLFKHLNPRLPTCEPRRAELRARYLALVVEGLRAGGPPLPGPAPDHAEWRSLCDNLG</sequence>
<gene>
    <name evidence="6" type="ORF">ACFQ16_00570</name>
</gene>
<comment type="caution">
    <text evidence="6">The sequence shown here is derived from an EMBL/GenBank/DDBJ whole genome shotgun (WGS) entry which is preliminary data.</text>
</comment>
<dbReference type="RefSeq" id="WP_345601490.1">
    <property type="nucleotide sequence ID" value="NZ_BAABLT010000034.1"/>
</dbReference>
<dbReference type="SUPFAM" id="SSF46689">
    <property type="entry name" value="Homeodomain-like"/>
    <property type="match status" value="1"/>
</dbReference>
<keyword evidence="1" id="KW-0805">Transcription regulation</keyword>
<dbReference type="EMBL" id="JBHTIW010000001">
    <property type="protein sequence ID" value="MFD0918225.1"/>
    <property type="molecule type" value="Genomic_DNA"/>
</dbReference>
<dbReference type="Pfam" id="PF21597">
    <property type="entry name" value="TetR_C_43"/>
    <property type="match status" value="1"/>
</dbReference>
<dbReference type="SUPFAM" id="SSF48498">
    <property type="entry name" value="Tetracyclin repressor-like, C-terminal domain"/>
    <property type="match status" value="1"/>
</dbReference>
<feature type="DNA-binding region" description="H-T-H motif" evidence="4">
    <location>
        <begin position="30"/>
        <end position="49"/>
    </location>
</feature>
<evidence type="ECO:0000259" key="5">
    <source>
        <dbReference type="PROSITE" id="PS50977"/>
    </source>
</evidence>
<evidence type="ECO:0000256" key="2">
    <source>
        <dbReference type="ARBA" id="ARBA00023125"/>
    </source>
</evidence>